<accession>A0A0F8YX98</accession>
<organism evidence="1">
    <name type="scientific">marine sediment metagenome</name>
    <dbReference type="NCBI Taxonomy" id="412755"/>
    <lineage>
        <taxon>unclassified sequences</taxon>
        <taxon>metagenomes</taxon>
        <taxon>ecological metagenomes</taxon>
    </lineage>
</organism>
<comment type="caution">
    <text evidence="1">The sequence shown here is derived from an EMBL/GenBank/DDBJ whole genome shotgun (WGS) entry which is preliminary data.</text>
</comment>
<reference evidence="1" key="1">
    <citation type="journal article" date="2015" name="Nature">
        <title>Complex archaea that bridge the gap between prokaryotes and eukaryotes.</title>
        <authorList>
            <person name="Spang A."/>
            <person name="Saw J.H."/>
            <person name="Jorgensen S.L."/>
            <person name="Zaremba-Niedzwiedzka K."/>
            <person name="Martijn J."/>
            <person name="Lind A.E."/>
            <person name="van Eijk R."/>
            <person name="Schleper C."/>
            <person name="Guy L."/>
            <person name="Ettema T.J."/>
        </authorList>
    </citation>
    <scope>NUCLEOTIDE SEQUENCE</scope>
</reference>
<gene>
    <name evidence="1" type="ORF">LCGC14_3041940</name>
</gene>
<evidence type="ECO:0000313" key="1">
    <source>
        <dbReference type="EMBL" id="KKK58684.1"/>
    </source>
</evidence>
<dbReference type="EMBL" id="LAZR01063852">
    <property type="protein sequence ID" value="KKK58684.1"/>
    <property type="molecule type" value="Genomic_DNA"/>
</dbReference>
<name>A0A0F8YX98_9ZZZZ</name>
<dbReference type="AlphaFoldDB" id="A0A0F8YX98"/>
<protein>
    <submittedName>
        <fullName evidence="1">Uncharacterized protein</fullName>
    </submittedName>
</protein>
<sequence length="140" mass="15425">MGAISELKAVLLGQNGTVSISGSDEDREIISRSLAEIEKQLDLFVYEILQLKKTGVKDNSGVEISEGNTVRLDFETVHLQGVVRRAENGEWELYESDSSHVGIHHNRGRLTVVDNVEKKQDVHGDILGGDYVSKLLGINP</sequence>
<proteinExistence type="predicted"/>